<comment type="caution">
    <text evidence="2">The sequence shown here is derived from an EMBL/GenBank/DDBJ whole genome shotgun (WGS) entry which is preliminary data.</text>
</comment>
<name>A0A1D2M7I7_ORCCI</name>
<dbReference type="PANTHER" id="PTHR34396:SF25">
    <property type="entry name" value="BOUNDARY ELEMENT ASSOCIATED FACTOR"/>
    <property type="match status" value="1"/>
</dbReference>
<dbReference type="OMA" id="RTATCKW"/>
<dbReference type="PANTHER" id="PTHR34396">
    <property type="entry name" value="OS03G0264950 PROTEIN-RELATED"/>
    <property type="match status" value="1"/>
</dbReference>
<feature type="compositionally biased region" description="Acidic residues" evidence="1">
    <location>
        <begin position="328"/>
        <end position="339"/>
    </location>
</feature>
<dbReference type="AlphaFoldDB" id="A0A1D2M7I7"/>
<sequence length="516" mass="57438">MDLKERLLQNEIQHLGQIIQTLSYELIVLQDFMKEEYGKKFEAFRSNYSENDGTNGPPSASTSAGHGKNHGNVRESSKSKSRSFELSSSANDEVNEVESSNTNATPKIEIAAEVGLETQSDNEMDISEVGGESDCEFSGVTSSEEEGGLPGRGKVGGGSKAKSKCWSKFKMGRDEYGKRTATCKACRLVYSSPRAHRLIEHLHKCEGVFTVKQPQRDDSYKKSKFAQEVGGPGPQSVTPGATRSRGRKMQQAWLYFNVTEGDDGKRTATCKWCGHLYSSPKVERLILHLEKCQDPNKGQTETTATSIITLKTPKQEVHRNEESTNFIDEQDDSSIESDGNEAQNDNACFSSEEEFTDDGIEIEAKNLKDPLETDSEKKGGRKKMKIWKYFDTITLRNGKVSAKCHLCQTLVSARAPRMVEHRIKCQRMSETQRTVLGRKRKLRKEMGSTIKRAKEEITDSSINETVGLEAGNVSGSAQDNPKGQKIGRHLDLIWAYFTLVENGNLKKAKCIACGQF</sequence>
<reference evidence="2 3" key="1">
    <citation type="journal article" date="2016" name="Genome Biol. Evol.">
        <title>Gene Family Evolution Reflects Adaptation to Soil Environmental Stressors in the Genome of the Collembolan Orchesella cincta.</title>
        <authorList>
            <person name="Faddeeva-Vakhrusheva A."/>
            <person name="Derks M.F."/>
            <person name="Anvar S.Y."/>
            <person name="Agamennone V."/>
            <person name="Suring W."/>
            <person name="Smit S."/>
            <person name="van Straalen N.M."/>
            <person name="Roelofs D."/>
        </authorList>
    </citation>
    <scope>NUCLEOTIDE SEQUENCE [LARGE SCALE GENOMIC DNA]</scope>
    <source>
        <tissue evidence="2">Mixed pool</tissue>
    </source>
</reference>
<feature type="region of interest" description="Disordered" evidence="1">
    <location>
        <begin position="224"/>
        <end position="245"/>
    </location>
</feature>
<feature type="region of interest" description="Disordered" evidence="1">
    <location>
        <begin position="130"/>
        <end position="157"/>
    </location>
</feature>
<evidence type="ECO:0000313" key="2">
    <source>
        <dbReference type="EMBL" id="ODM88933.1"/>
    </source>
</evidence>
<evidence type="ECO:0008006" key="4">
    <source>
        <dbReference type="Google" id="ProtNLM"/>
    </source>
</evidence>
<feature type="compositionally biased region" description="Polar residues" evidence="1">
    <location>
        <begin position="48"/>
        <end position="64"/>
    </location>
</feature>
<dbReference type="Proteomes" id="UP000094527">
    <property type="component" value="Unassembled WGS sequence"/>
</dbReference>
<protein>
    <recommendedName>
        <fullName evidence="4">BED-type domain-containing protein</fullName>
    </recommendedName>
</protein>
<keyword evidence="3" id="KW-1185">Reference proteome</keyword>
<proteinExistence type="predicted"/>
<dbReference type="EMBL" id="LJIJ01003052">
    <property type="protein sequence ID" value="ODM88933.1"/>
    <property type="molecule type" value="Genomic_DNA"/>
</dbReference>
<dbReference type="GO" id="GO:0006357">
    <property type="term" value="P:regulation of transcription by RNA polymerase II"/>
    <property type="evidence" value="ECO:0007669"/>
    <property type="project" value="TreeGrafter"/>
</dbReference>
<feature type="compositionally biased region" description="Gly residues" evidence="1">
    <location>
        <begin position="148"/>
        <end position="157"/>
    </location>
</feature>
<gene>
    <name evidence="2" type="ORF">Ocin01_17750</name>
</gene>
<dbReference type="InterPro" id="IPR053031">
    <property type="entry name" value="Cuticle_assoc_protein"/>
</dbReference>
<feature type="non-terminal residue" evidence="2">
    <location>
        <position position="516"/>
    </location>
</feature>
<accession>A0A1D2M7I7</accession>
<dbReference type="GO" id="GO:0005634">
    <property type="term" value="C:nucleus"/>
    <property type="evidence" value="ECO:0007669"/>
    <property type="project" value="TreeGrafter"/>
</dbReference>
<dbReference type="OrthoDB" id="8298631at2759"/>
<organism evidence="2 3">
    <name type="scientific">Orchesella cincta</name>
    <name type="common">Springtail</name>
    <name type="synonym">Podura cincta</name>
    <dbReference type="NCBI Taxonomy" id="48709"/>
    <lineage>
        <taxon>Eukaryota</taxon>
        <taxon>Metazoa</taxon>
        <taxon>Ecdysozoa</taxon>
        <taxon>Arthropoda</taxon>
        <taxon>Hexapoda</taxon>
        <taxon>Collembola</taxon>
        <taxon>Entomobryomorpha</taxon>
        <taxon>Entomobryoidea</taxon>
        <taxon>Orchesellidae</taxon>
        <taxon>Orchesellinae</taxon>
        <taxon>Orchesella</taxon>
    </lineage>
</organism>
<dbReference type="GO" id="GO:1990837">
    <property type="term" value="F:sequence-specific double-stranded DNA binding"/>
    <property type="evidence" value="ECO:0007669"/>
    <property type="project" value="TreeGrafter"/>
</dbReference>
<evidence type="ECO:0000313" key="3">
    <source>
        <dbReference type="Proteomes" id="UP000094527"/>
    </source>
</evidence>
<feature type="region of interest" description="Disordered" evidence="1">
    <location>
        <begin position="313"/>
        <end position="345"/>
    </location>
</feature>
<evidence type="ECO:0000256" key="1">
    <source>
        <dbReference type="SAM" id="MobiDB-lite"/>
    </source>
</evidence>
<feature type="compositionally biased region" description="Basic and acidic residues" evidence="1">
    <location>
        <begin position="313"/>
        <end position="322"/>
    </location>
</feature>
<feature type="region of interest" description="Disordered" evidence="1">
    <location>
        <begin position="48"/>
        <end position="108"/>
    </location>
</feature>